<evidence type="ECO:0000256" key="8">
    <source>
        <dbReference type="ARBA" id="ARBA00023229"/>
    </source>
</evidence>
<comment type="caution">
    <text evidence="12">The sequence shown here is derived from an EMBL/GenBank/DDBJ whole genome shotgun (WGS) entry which is preliminary data.</text>
</comment>
<dbReference type="InterPro" id="IPR000086">
    <property type="entry name" value="NUDIX_hydrolase_dom"/>
</dbReference>
<dbReference type="CDD" id="cd02885">
    <property type="entry name" value="NUDIX_IPP_Isomerase"/>
    <property type="match status" value="1"/>
</dbReference>
<dbReference type="HAMAP" id="MF_00202">
    <property type="entry name" value="Idi"/>
    <property type="match status" value="1"/>
</dbReference>
<dbReference type="NCBIfam" id="TIGR02150">
    <property type="entry name" value="IPP_isom_1"/>
    <property type="match status" value="1"/>
</dbReference>
<dbReference type="AlphaFoldDB" id="A0A271J3X8"/>
<dbReference type="Gene3D" id="3.90.79.10">
    <property type="entry name" value="Nucleoside Triphosphate Pyrophosphohydrolase"/>
    <property type="match status" value="1"/>
</dbReference>
<dbReference type="EC" id="5.3.3.2" evidence="3 10"/>
<keyword evidence="7" id="KW-0464">Manganese</keyword>
<evidence type="ECO:0000256" key="3">
    <source>
        <dbReference type="ARBA" id="ARBA00012057"/>
    </source>
</evidence>
<dbReference type="NCBIfam" id="NF002995">
    <property type="entry name" value="PRK03759.1"/>
    <property type="match status" value="1"/>
</dbReference>
<dbReference type="InterPro" id="IPR015797">
    <property type="entry name" value="NUDIX_hydrolase-like_dom_sf"/>
</dbReference>
<gene>
    <name evidence="12" type="ORF">BSZ37_16845</name>
</gene>
<evidence type="ECO:0000256" key="4">
    <source>
        <dbReference type="ARBA" id="ARBA00022490"/>
    </source>
</evidence>
<comment type="similarity">
    <text evidence="2">Belongs to the IPP isomerase type 1 family.</text>
</comment>
<dbReference type="InterPro" id="IPR011876">
    <property type="entry name" value="IsopentenylPP_isomerase_typ1"/>
</dbReference>
<dbReference type="InterPro" id="IPR056375">
    <property type="entry name" value="Idi_bact"/>
</dbReference>
<dbReference type="RefSeq" id="WP_095511657.1">
    <property type="nucleotide sequence ID" value="NZ_MQWD01000001.1"/>
</dbReference>
<keyword evidence="6" id="KW-0460">Magnesium</keyword>
<dbReference type="UniPathway" id="UPA00059">
    <property type="reaction ID" value="UER00104"/>
</dbReference>
<evidence type="ECO:0000256" key="2">
    <source>
        <dbReference type="ARBA" id="ARBA00007579"/>
    </source>
</evidence>
<evidence type="ECO:0000256" key="7">
    <source>
        <dbReference type="ARBA" id="ARBA00023211"/>
    </source>
</evidence>
<keyword evidence="8" id="KW-0414">Isoprene biosynthesis</keyword>
<dbReference type="PIRSF" id="PIRSF018427">
    <property type="entry name" value="Isopntndiph_ism"/>
    <property type="match status" value="1"/>
</dbReference>
<dbReference type="PANTHER" id="PTHR10885:SF0">
    <property type="entry name" value="ISOPENTENYL-DIPHOSPHATE DELTA-ISOMERASE"/>
    <property type="match status" value="1"/>
</dbReference>
<organism evidence="12 13">
    <name type="scientific">Rubrivirga marina</name>
    <dbReference type="NCBI Taxonomy" id="1196024"/>
    <lineage>
        <taxon>Bacteria</taxon>
        <taxon>Pseudomonadati</taxon>
        <taxon>Rhodothermota</taxon>
        <taxon>Rhodothermia</taxon>
        <taxon>Rhodothermales</taxon>
        <taxon>Rubricoccaceae</taxon>
        <taxon>Rubrivirga</taxon>
    </lineage>
</organism>
<dbReference type="SUPFAM" id="SSF55811">
    <property type="entry name" value="Nudix"/>
    <property type="match status" value="1"/>
</dbReference>
<proteinExistence type="inferred from homology"/>
<dbReference type="GO" id="GO:0009240">
    <property type="term" value="P:isopentenyl diphosphate biosynthetic process"/>
    <property type="evidence" value="ECO:0007669"/>
    <property type="project" value="TreeGrafter"/>
</dbReference>
<keyword evidence="5" id="KW-0479">Metal-binding</keyword>
<reference evidence="12 13" key="1">
    <citation type="submission" date="2016-11" db="EMBL/GenBank/DDBJ databases">
        <title>Study of marine rhodopsin-containing bacteria.</title>
        <authorList>
            <person name="Yoshizawa S."/>
            <person name="Kumagai Y."/>
            <person name="Kogure K."/>
        </authorList>
    </citation>
    <scope>NUCLEOTIDE SEQUENCE [LARGE SCALE GENOMIC DNA]</scope>
    <source>
        <strain evidence="12 13">SAORIC-28</strain>
    </source>
</reference>
<evidence type="ECO:0000256" key="5">
    <source>
        <dbReference type="ARBA" id="ARBA00022723"/>
    </source>
</evidence>
<evidence type="ECO:0000259" key="11">
    <source>
        <dbReference type="PROSITE" id="PS51462"/>
    </source>
</evidence>
<evidence type="ECO:0000256" key="10">
    <source>
        <dbReference type="NCBIfam" id="TIGR02150"/>
    </source>
</evidence>
<evidence type="ECO:0000256" key="6">
    <source>
        <dbReference type="ARBA" id="ARBA00022842"/>
    </source>
</evidence>
<dbReference type="Proteomes" id="UP000216339">
    <property type="component" value="Unassembled WGS sequence"/>
</dbReference>
<evidence type="ECO:0000313" key="13">
    <source>
        <dbReference type="Proteomes" id="UP000216339"/>
    </source>
</evidence>
<protein>
    <recommendedName>
        <fullName evidence="3 10">Isopentenyl-diphosphate delta-isomerase</fullName>
        <ecNumber evidence="3 10">5.3.3.2</ecNumber>
    </recommendedName>
</protein>
<keyword evidence="13" id="KW-1185">Reference proteome</keyword>
<dbReference type="OrthoDB" id="9809458at2"/>
<accession>A0A271J3X8</accession>
<comment type="pathway">
    <text evidence="1">Isoprenoid biosynthesis; dimethylallyl diphosphate biosynthesis; dimethylallyl diphosphate from isopentenyl diphosphate: step 1/1.</text>
</comment>
<sequence length="182" mass="20743">MSEILPRERVVLVDPSDREVGTAEKLAVHRDGRLHRAVSVFLFDDRGRWLLQRRADGKYHSPRLWSNTACTHPRPGEAPLSAASRRLDEEMGVRCLLQPAFARVYRAELVGPERLVEHEFDHVFVGRFDGEPVPAAAEVSGWDWAEADVLRADVEARPDRYTPWFRLFQDEVERAARGFGAA</sequence>
<dbReference type="EMBL" id="MQWD01000001">
    <property type="protein sequence ID" value="PAP77988.1"/>
    <property type="molecule type" value="Genomic_DNA"/>
</dbReference>
<evidence type="ECO:0000256" key="9">
    <source>
        <dbReference type="ARBA" id="ARBA00023235"/>
    </source>
</evidence>
<dbReference type="GO" id="GO:0050992">
    <property type="term" value="P:dimethylallyl diphosphate biosynthetic process"/>
    <property type="evidence" value="ECO:0007669"/>
    <property type="project" value="UniProtKB-UniPathway"/>
</dbReference>
<keyword evidence="9 12" id="KW-0413">Isomerase</keyword>
<dbReference type="GO" id="GO:0005737">
    <property type="term" value="C:cytoplasm"/>
    <property type="evidence" value="ECO:0007669"/>
    <property type="project" value="TreeGrafter"/>
</dbReference>
<evidence type="ECO:0000313" key="12">
    <source>
        <dbReference type="EMBL" id="PAP77988.1"/>
    </source>
</evidence>
<dbReference type="GO" id="GO:0004452">
    <property type="term" value="F:isopentenyl-diphosphate delta-isomerase activity"/>
    <property type="evidence" value="ECO:0007669"/>
    <property type="project" value="UniProtKB-UniRule"/>
</dbReference>
<dbReference type="GO" id="GO:0046872">
    <property type="term" value="F:metal ion binding"/>
    <property type="evidence" value="ECO:0007669"/>
    <property type="project" value="UniProtKB-KW"/>
</dbReference>
<dbReference type="Pfam" id="PF00293">
    <property type="entry name" value="NUDIX"/>
    <property type="match status" value="1"/>
</dbReference>
<keyword evidence="4" id="KW-0963">Cytoplasm</keyword>
<feature type="domain" description="Nudix hydrolase" evidence="11">
    <location>
        <begin position="33"/>
        <end position="167"/>
    </location>
</feature>
<dbReference type="PROSITE" id="PS51462">
    <property type="entry name" value="NUDIX"/>
    <property type="match status" value="1"/>
</dbReference>
<dbReference type="PANTHER" id="PTHR10885">
    <property type="entry name" value="ISOPENTENYL-DIPHOSPHATE DELTA-ISOMERASE"/>
    <property type="match status" value="1"/>
</dbReference>
<evidence type="ECO:0000256" key="1">
    <source>
        <dbReference type="ARBA" id="ARBA00004826"/>
    </source>
</evidence>
<name>A0A271J3X8_9BACT</name>